<dbReference type="SUPFAM" id="SSF46894">
    <property type="entry name" value="C-terminal effector domain of the bipartite response regulators"/>
    <property type="match status" value="1"/>
</dbReference>
<dbReference type="Gene3D" id="1.10.10.10">
    <property type="entry name" value="Winged helix-like DNA-binding domain superfamily/Winged helix DNA-binding domain"/>
    <property type="match status" value="1"/>
</dbReference>
<dbReference type="InterPro" id="IPR000792">
    <property type="entry name" value="Tscrpt_reg_LuxR_C"/>
</dbReference>
<evidence type="ECO:0000313" key="3">
    <source>
        <dbReference type="Proteomes" id="UP000636949"/>
    </source>
</evidence>
<dbReference type="Proteomes" id="UP000636949">
    <property type="component" value="Unassembled WGS sequence"/>
</dbReference>
<reference evidence="2" key="2">
    <citation type="submission" date="2020-09" db="EMBL/GenBank/DDBJ databases">
        <authorList>
            <person name="Sun Q."/>
            <person name="Zhou Y."/>
        </authorList>
    </citation>
    <scope>NUCLEOTIDE SEQUENCE</scope>
    <source>
        <strain evidence="2">CGMCC 1.15758</strain>
    </source>
</reference>
<name>A0A8J2Z7M4_9GAMM</name>
<reference evidence="2" key="1">
    <citation type="journal article" date="2014" name="Int. J. Syst. Evol. Microbiol.">
        <title>Complete genome sequence of Corynebacterium casei LMG S-19264T (=DSM 44701T), isolated from a smear-ripened cheese.</title>
        <authorList>
            <consortium name="US DOE Joint Genome Institute (JGI-PGF)"/>
            <person name="Walter F."/>
            <person name="Albersmeier A."/>
            <person name="Kalinowski J."/>
            <person name="Ruckert C."/>
        </authorList>
    </citation>
    <scope>NUCLEOTIDE SEQUENCE</scope>
    <source>
        <strain evidence="2">CGMCC 1.15758</strain>
    </source>
</reference>
<dbReference type="SMART" id="SM00421">
    <property type="entry name" value="HTH_LUXR"/>
    <property type="match status" value="1"/>
</dbReference>
<evidence type="ECO:0000313" key="2">
    <source>
        <dbReference type="EMBL" id="GGG09102.1"/>
    </source>
</evidence>
<feature type="domain" description="HTH luxR-type" evidence="1">
    <location>
        <begin position="202"/>
        <end position="259"/>
    </location>
</feature>
<gene>
    <name evidence="2" type="ORF">GCM10010995_28370</name>
</gene>
<protein>
    <recommendedName>
        <fullName evidence="1">HTH luxR-type domain-containing protein</fullName>
    </recommendedName>
</protein>
<dbReference type="GO" id="GO:0006355">
    <property type="term" value="P:regulation of DNA-templated transcription"/>
    <property type="evidence" value="ECO:0007669"/>
    <property type="project" value="InterPro"/>
</dbReference>
<organism evidence="2 3">
    <name type="scientific">Cysteiniphilum litorale</name>
    <dbReference type="NCBI Taxonomy" id="2056700"/>
    <lineage>
        <taxon>Bacteria</taxon>
        <taxon>Pseudomonadati</taxon>
        <taxon>Pseudomonadota</taxon>
        <taxon>Gammaproteobacteria</taxon>
        <taxon>Thiotrichales</taxon>
        <taxon>Fastidiosibacteraceae</taxon>
        <taxon>Cysteiniphilum</taxon>
    </lineage>
</organism>
<proteinExistence type="predicted"/>
<dbReference type="AlphaFoldDB" id="A0A8J2Z7M4"/>
<sequence length="266" mass="30715">MKLSLINDFDLKNIDETQHGNILSLRYAKLIKDIFEQLLPKMPYKFEYMTIRVDYGNTSIFISNTPAKIIVPYNLTKIWRIDQSYEQIIDAGKPYSFLKSNDTDLFQTLLIERFQIYNSFGFSVYDGTFRFTYILGCHANKAHSTVQSHQLAKINSIVAMCIQQLKPLILDQDIRLKNSCLKHQNSYLKYIFNNCEVDNINVPKLSDGELTCLHLYSRGLTVTEISKTTGYKTYTINSYTKSARSSLNAQTTNEAVRIARQQNLII</sequence>
<evidence type="ECO:0000259" key="1">
    <source>
        <dbReference type="SMART" id="SM00421"/>
    </source>
</evidence>
<comment type="caution">
    <text evidence="2">The sequence shown here is derived from an EMBL/GenBank/DDBJ whole genome shotgun (WGS) entry which is preliminary data.</text>
</comment>
<dbReference type="GO" id="GO:0003677">
    <property type="term" value="F:DNA binding"/>
    <property type="evidence" value="ECO:0007669"/>
    <property type="project" value="InterPro"/>
</dbReference>
<dbReference type="InterPro" id="IPR016032">
    <property type="entry name" value="Sig_transdc_resp-reg_C-effctor"/>
</dbReference>
<accession>A0A8J2Z7M4</accession>
<dbReference type="RefSeq" id="WP_117004147.1">
    <property type="nucleotide sequence ID" value="NZ_BMJS01000093.1"/>
</dbReference>
<dbReference type="InterPro" id="IPR036388">
    <property type="entry name" value="WH-like_DNA-bd_sf"/>
</dbReference>
<dbReference type="EMBL" id="BMJS01000093">
    <property type="protein sequence ID" value="GGG09102.1"/>
    <property type="molecule type" value="Genomic_DNA"/>
</dbReference>
<keyword evidence="3" id="KW-1185">Reference proteome</keyword>